<feature type="binding site" evidence="12">
    <location>
        <begin position="166"/>
        <end position="168"/>
    </location>
    <ligand>
        <name>NADP(+)</name>
        <dbReference type="ChEBI" id="CHEBI:58349"/>
    </ligand>
</feature>
<dbReference type="SUPFAM" id="SSF53223">
    <property type="entry name" value="Aminoacid dehydrogenase-like, N-terminal domain"/>
    <property type="match status" value="1"/>
</dbReference>
<dbReference type="Gene3D" id="3.40.50.720">
    <property type="entry name" value="NAD(P)-binding Rossmann-like Domain"/>
    <property type="match status" value="1"/>
</dbReference>
<dbReference type="HAMAP" id="MF_01576">
    <property type="entry name" value="THF_DHG_CYH"/>
    <property type="match status" value="1"/>
</dbReference>
<evidence type="ECO:0000256" key="6">
    <source>
        <dbReference type="ARBA" id="ARBA00022801"/>
    </source>
</evidence>
<dbReference type="EMBL" id="LR214970">
    <property type="protein sequence ID" value="VEU60679.1"/>
    <property type="molecule type" value="Genomic_DNA"/>
</dbReference>
<dbReference type="SUPFAM" id="SSF51735">
    <property type="entry name" value="NAD(P)-binding Rossmann-fold domains"/>
    <property type="match status" value="1"/>
</dbReference>
<comment type="caution">
    <text evidence="12">Lacks conserved residue(s) required for the propagation of feature annotation.</text>
</comment>
<feature type="binding site" evidence="12">
    <location>
        <position position="230"/>
    </location>
    <ligand>
        <name>NADP(+)</name>
        <dbReference type="ChEBI" id="CHEBI:58349"/>
    </ligand>
</feature>
<evidence type="ECO:0000256" key="5">
    <source>
        <dbReference type="ARBA" id="ARBA00022755"/>
    </source>
</evidence>
<keyword evidence="6 12" id="KW-0378">Hydrolase</keyword>
<evidence type="ECO:0000256" key="4">
    <source>
        <dbReference type="ARBA" id="ARBA00022605"/>
    </source>
</evidence>
<dbReference type="EC" id="1.5.1.5" evidence="12"/>
<comment type="function">
    <text evidence="12">Catalyzes the oxidation of 5,10-methylenetetrahydrofolate to 5,10-methenyltetrahydrofolate and then the hydrolysis of 5,10-methenyltetrahydrofolate to 10-formyltetrahydrofolate.</text>
</comment>
<feature type="domain" description="Tetrahydrofolate dehydrogenase/cyclohydrolase NAD(P)-binding" evidence="14">
    <location>
        <begin position="140"/>
        <end position="283"/>
    </location>
</feature>
<dbReference type="GO" id="GO:0004488">
    <property type="term" value="F:methylenetetrahydrofolate dehydrogenase (NADP+) activity"/>
    <property type="evidence" value="ECO:0007669"/>
    <property type="project" value="UniProtKB-UniRule"/>
</dbReference>
<dbReference type="InterPro" id="IPR020630">
    <property type="entry name" value="THF_DH/CycHdrlase_cat_dom"/>
</dbReference>
<evidence type="ECO:0000256" key="3">
    <source>
        <dbReference type="ARBA" id="ARBA00022563"/>
    </source>
</evidence>
<dbReference type="EC" id="3.5.4.9" evidence="12"/>
<dbReference type="InterPro" id="IPR000672">
    <property type="entry name" value="THF_DH/CycHdrlase"/>
</dbReference>
<dbReference type="GO" id="GO:0006164">
    <property type="term" value="P:purine nucleotide biosynthetic process"/>
    <property type="evidence" value="ECO:0007669"/>
    <property type="project" value="UniProtKB-KW"/>
</dbReference>
<keyword evidence="11 12" id="KW-0511">Multifunctional enzyme</keyword>
<reference evidence="15 16" key="1">
    <citation type="submission" date="2019-01" db="EMBL/GenBank/DDBJ databases">
        <authorList>
            <consortium name="Pathogen Informatics"/>
        </authorList>
    </citation>
    <scope>NUCLEOTIDE SEQUENCE [LARGE SCALE GENOMIC DNA]</scope>
    <source>
        <strain evidence="15 16">NCTC10122</strain>
    </source>
</reference>
<dbReference type="GO" id="GO:0009086">
    <property type="term" value="P:methionine biosynthetic process"/>
    <property type="evidence" value="ECO:0007669"/>
    <property type="project" value="UniProtKB-KW"/>
</dbReference>
<name>A0A449A8T6_9BACT</name>
<dbReference type="InterPro" id="IPR046346">
    <property type="entry name" value="Aminoacid_DH-like_N_sf"/>
</dbReference>
<keyword evidence="5 12" id="KW-0658">Purine biosynthesis</keyword>
<keyword evidence="10 12" id="KW-0486">Methionine biosynthesis</keyword>
<comment type="similarity">
    <text evidence="12">Belongs to the tetrahydrofolate dehydrogenase/cyclohydrolase family.</text>
</comment>
<dbReference type="Pfam" id="PF02882">
    <property type="entry name" value="THF_DHG_CYH_C"/>
    <property type="match status" value="1"/>
</dbReference>
<organism evidence="15 16">
    <name type="scientific">Mycoplasmopsis bovigenitalium</name>
    <dbReference type="NCBI Taxonomy" id="2112"/>
    <lineage>
        <taxon>Bacteria</taxon>
        <taxon>Bacillati</taxon>
        <taxon>Mycoplasmatota</taxon>
        <taxon>Mycoplasmoidales</taxon>
        <taxon>Metamycoplasmataceae</taxon>
        <taxon>Mycoplasmopsis</taxon>
    </lineage>
</organism>
<comment type="catalytic activity">
    <reaction evidence="12">
        <text>(6R)-5,10-methylene-5,6,7,8-tetrahydrofolate + NADP(+) = (6R)-5,10-methenyltetrahydrofolate + NADPH</text>
        <dbReference type="Rhea" id="RHEA:22812"/>
        <dbReference type="ChEBI" id="CHEBI:15636"/>
        <dbReference type="ChEBI" id="CHEBI:57455"/>
        <dbReference type="ChEBI" id="CHEBI:57783"/>
        <dbReference type="ChEBI" id="CHEBI:58349"/>
        <dbReference type="EC" id="1.5.1.5"/>
    </reaction>
</comment>
<dbReference type="InterPro" id="IPR020631">
    <property type="entry name" value="THF_DH/CycHdrlase_NAD-bd_dom"/>
</dbReference>
<feature type="domain" description="Tetrahydrofolate dehydrogenase/cyclohydrolase catalytic" evidence="13">
    <location>
        <begin position="4"/>
        <end position="119"/>
    </location>
</feature>
<proteinExistence type="inferred from homology"/>
<keyword evidence="7 12" id="KW-0521">NADP</keyword>
<dbReference type="UniPathway" id="UPA00193"/>
<comment type="pathway">
    <text evidence="1 12">One-carbon metabolism; tetrahydrofolate interconversion.</text>
</comment>
<evidence type="ECO:0000313" key="15">
    <source>
        <dbReference type="EMBL" id="VEU60679.1"/>
    </source>
</evidence>
<dbReference type="FunFam" id="3.40.50.10860:FF:000005">
    <property type="entry name" value="C-1-tetrahydrofolate synthase, cytoplasmic, putative"/>
    <property type="match status" value="1"/>
</dbReference>
<evidence type="ECO:0000313" key="16">
    <source>
        <dbReference type="Proteomes" id="UP000290942"/>
    </source>
</evidence>
<dbReference type="Gene3D" id="3.40.50.10860">
    <property type="entry name" value="Leucine Dehydrogenase, chain A, domain 1"/>
    <property type="match status" value="1"/>
</dbReference>
<evidence type="ECO:0000256" key="10">
    <source>
        <dbReference type="ARBA" id="ARBA00023167"/>
    </source>
</evidence>
<dbReference type="InterPro" id="IPR036291">
    <property type="entry name" value="NAD(P)-bd_dom_sf"/>
</dbReference>
<dbReference type="Pfam" id="PF00763">
    <property type="entry name" value="THF_DHG_CYH"/>
    <property type="match status" value="1"/>
</dbReference>
<dbReference type="Proteomes" id="UP000290942">
    <property type="component" value="Chromosome"/>
</dbReference>
<dbReference type="GO" id="GO:0005829">
    <property type="term" value="C:cytosol"/>
    <property type="evidence" value="ECO:0007669"/>
    <property type="project" value="TreeGrafter"/>
</dbReference>
<keyword evidence="4 12" id="KW-0028">Amino-acid biosynthesis</keyword>
<evidence type="ECO:0000256" key="7">
    <source>
        <dbReference type="ARBA" id="ARBA00022857"/>
    </source>
</evidence>
<evidence type="ECO:0000256" key="8">
    <source>
        <dbReference type="ARBA" id="ARBA00023002"/>
    </source>
</evidence>
<dbReference type="PANTHER" id="PTHR48099:SF5">
    <property type="entry name" value="C-1-TETRAHYDROFOLATE SYNTHASE, CYTOPLASMIC"/>
    <property type="match status" value="1"/>
</dbReference>
<dbReference type="PRINTS" id="PR00085">
    <property type="entry name" value="THFDHDRGNASE"/>
</dbReference>
<protein>
    <recommendedName>
        <fullName evidence="12">Bifunctional protein FolD</fullName>
    </recommendedName>
    <domain>
        <recommendedName>
            <fullName evidence="12">Methylenetetrahydrofolate dehydrogenase</fullName>
            <ecNumber evidence="12">1.5.1.5</ecNumber>
        </recommendedName>
    </domain>
    <domain>
        <recommendedName>
            <fullName evidence="12">Methenyltetrahydrofolate cyclohydrolase</fullName>
            <ecNumber evidence="12">3.5.4.9</ecNumber>
        </recommendedName>
    </domain>
</protein>
<gene>
    <name evidence="12 15" type="primary">folD</name>
    <name evidence="15" type="ORF">NCTC10122_00277</name>
</gene>
<keyword evidence="3 12" id="KW-0554">One-carbon metabolism</keyword>
<evidence type="ECO:0000259" key="13">
    <source>
        <dbReference type="Pfam" id="PF00763"/>
    </source>
</evidence>
<comment type="subunit">
    <text evidence="2 12">Homodimer.</text>
</comment>
<dbReference type="GO" id="GO:0035999">
    <property type="term" value="P:tetrahydrofolate interconversion"/>
    <property type="evidence" value="ECO:0007669"/>
    <property type="project" value="UniProtKB-UniRule"/>
</dbReference>
<dbReference type="PANTHER" id="PTHR48099">
    <property type="entry name" value="C-1-TETRAHYDROFOLATE SYNTHASE, CYTOPLASMIC-RELATED"/>
    <property type="match status" value="1"/>
</dbReference>
<comment type="catalytic activity">
    <reaction evidence="12">
        <text>(6R)-5,10-methenyltetrahydrofolate + H2O = (6R)-10-formyltetrahydrofolate + H(+)</text>
        <dbReference type="Rhea" id="RHEA:23700"/>
        <dbReference type="ChEBI" id="CHEBI:15377"/>
        <dbReference type="ChEBI" id="CHEBI:15378"/>
        <dbReference type="ChEBI" id="CHEBI:57455"/>
        <dbReference type="ChEBI" id="CHEBI:195366"/>
        <dbReference type="EC" id="3.5.4.9"/>
    </reaction>
</comment>
<keyword evidence="8 12" id="KW-0560">Oxidoreductase</keyword>
<evidence type="ECO:0000256" key="12">
    <source>
        <dbReference type="HAMAP-Rule" id="MF_01576"/>
    </source>
</evidence>
<dbReference type="CDD" id="cd01080">
    <property type="entry name" value="NAD_bind_m-THF_DH_Cyclohyd"/>
    <property type="match status" value="1"/>
</dbReference>
<dbReference type="RefSeq" id="WP_129687606.1">
    <property type="nucleotide sequence ID" value="NZ_LR214970.1"/>
</dbReference>
<accession>A0A449A8T6</accession>
<evidence type="ECO:0000256" key="9">
    <source>
        <dbReference type="ARBA" id="ARBA00023102"/>
    </source>
</evidence>
<keyword evidence="9 12" id="KW-0368">Histidine biosynthesis</keyword>
<evidence type="ECO:0000256" key="2">
    <source>
        <dbReference type="ARBA" id="ARBA00011738"/>
    </source>
</evidence>
<evidence type="ECO:0000259" key="14">
    <source>
        <dbReference type="Pfam" id="PF02882"/>
    </source>
</evidence>
<dbReference type="GO" id="GO:0000105">
    <property type="term" value="P:L-histidine biosynthetic process"/>
    <property type="evidence" value="ECO:0007669"/>
    <property type="project" value="UniProtKB-KW"/>
</dbReference>
<evidence type="ECO:0000256" key="11">
    <source>
        <dbReference type="ARBA" id="ARBA00023268"/>
    </source>
</evidence>
<evidence type="ECO:0000256" key="1">
    <source>
        <dbReference type="ARBA" id="ARBA00004777"/>
    </source>
</evidence>
<sequence>MKILRGDVVAQKLTQELKIQFAKATEQLGRKPILAIVRVGDNEASTKYIERKIEKANELGVIAKVYHYPSKISYKALLKRLDDINVEADGIIVQLPLPESISVYTQPILDAVRWEKDVDGLSTRNAFNFYNKTNEFNFTPATAQAIMNLVDYYNIEVENKKVAVIGRSTLVGKPTATLFKSRKAIVSTHNRESGIKGVENADILVVATGVANLIKKENIKEGAIVFDVGTTWIKKDNKKVLVGDVDMTDLENHIEAIAPTPGGVGPLTVVCLFKNLLEAVKYNNDLWL</sequence>
<dbReference type="AlphaFoldDB" id="A0A449A8T6"/>
<dbReference type="GO" id="GO:0004477">
    <property type="term" value="F:methenyltetrahydrofolate cyclohydrolase activity"/>
    <property type="evidence" value="ECO:0007669"/>
    <property type="project" value="UniProtKB-UniRule"/>
</dbReference>